<keyword evidence="3" id="KW-1185">Reference proteome</keyword>
<feature type="region of interest" description="Disordered" evidence="1">
    <location>
        <begin position="244"/>
        <end position="267"/>
    </location>
</feature>
<accession>A0AAN7S213</accession>
<comment type="caution">
    <text evidence="2">The sequence shown here is derived from an EMBL/GenBank/DDBJ whole genome shotgun (WGS) entry which is preliminary data.</text>
</comment>
<feature type="compositionally biased region" description="Basic residues" evidence="1">
    <location>
        <begin position="244"/>
        <end position="254"/>
    </location>
</feature>
<evidence type="ECO:0000313" key="3">
    <source>
        <dbReference type="Proteomes" id="UP001333110"/>
    </source>
</evidence>
<name>A0AAN7S213_MYCAM</name>
<proteinExistence type="predicted"/>
<organism evidence="2 3">
    <name type="scientific">Mycteria americana</name>
    <name type="common">Wood stork</name>
    <dbReference type="NCBI Taxonomy" id="33587"/>
    <lineage>
        <taxon>Eukaryota</taxon>
        <taxon>Metazoa</taxon>
        <taxon>Chordata</taxon>
        <taxon>Craniata</taxon>
        <taxon>Vertebrata</taxon>
        <taxon>Euteleostomi</taxon>
        <taxon>Archelosauria</taxon>
        <taxon>Archosauria</taxon>
        <taxon>Dinosauria</taxon>
        <taxon>Saurischia</taxon>
        <taxon>Theropoda</taxon>
        <taxon>Coelurosauria</taxon>
        <taxon>Aves</taxon>
        <taxon>Neognathae</taxon>
        <taxon>Neoaves</taxon>
        <taxon>Aequornithes</taxon>
        <taxon>Ciconiiformes</taxon>
        <taxon>Ciconiidae</taxon>
        <taxon>Mycteria</taxon>
    </lineage>
</organism>
<evidence type="ECO:0000256" key="1">
    <source>
        <dbReference type="SAM" id="MobiDB-lite"/>
    </source>
</evidence>
<dbReference type="AlphaFoldDB" id="A0AAN7S213"/>
<dbReference type="Proteomes" id="UP001333110">
    <property type="component" value="Unassembled WGS sequence"/>
</dbReference>
<sequence length="267" mass="29792">MRNPFQSVLRQTSLIHASIYTFNTLRHECMVQDFALPLVQLHEVPLSPLLQPIDLAAQPSGTPATPPSFVSSANLLKLHSPPETAWKAQICLLTEKDPNEEMNIPEEVLNAVTPLLWASKIPIRVKNVIPVKTELQPGAQSVRKKQHRIKLEAQKGSKPVISSFLEHGLTPSSVYLWMSRARPSSPLNGRIQLQDERHNPAGLPFPKDSRTALPCLVTYEACLEAIISLLNFLDLAGYPVSKKKAQIGKKKKRSNIWGLKSPKDREN</sequence>
<dbReference type="EMBL" id="JAUNZN010000009">
    <property type="protein sequence ID" value="KAK4815568.1"/>
    <property type="molecule type" value="Genomic_DNA"/>
</dbReference>
<gene>
    <name evidence="2" type="ORF">QYF61_004085</name>
</gene>
<evidence type="ECO:0000313" key="2">
    <source>
        <dbReference type="EMBL" id="KAK4815568.1"/>
    </source>
</evidence>
<protein>
    <submittedName>
        <fullName evidence="2">Uncharacterized protein</fullName>
    </submittedName>
</protein>
<reference evidence="2 3" key="1">
    <citation type="journal article" date="2023" name="J. Hered.">
        <title>Chromosome-level genome of the wood stork (Mycteria americana) provides insight into avian chromosome evolution.</title>
        <authorList>
            <person name="Flamio R. Jr."/>
            <person name="Ramstad K.M."/>
        </authorList>
    </citation>
    <scope>NUCLEOTIDE SEQUENCE [LARGE SCALE GENOMIC DNA]</scope>
    <source>
        <strain evidence="2">JAX WOST 10</strain>
    </source>
</reference>